<dbReference type="RefSeq" id="WP_079469174.1">
    <property type="nucleotide sequence ID" value="NZ_FUZZ01000001.1"/>
</dbReference>
<organism evidence="2 3">
    <name type="scientific">Chitinophaga ginsengisegetis</name>
    <dbReference type="NCBI Taxonomy" id="393003"/>
    <lineage>
        <taxon>Bacteria</taxon>
        <taxon>Pseudomonadati</taxon>
        <taxon>Bacteroidota</taxon>
        <taxon>Chitinophagia</taxon>
        <taxon>Chitinophagales</taxon>
        <taxon>Chitinophagaceae</taxon>
        <taxon>Chitinophaga</taxon>
    </lineage>
</organism>
<reference evidence="2 3" key="1">
    <citation type="submission" date="2017-02" db="EMBL/GenBank/DDBJ databases">
        <authorList>
            <person name="Peterson S.W."/>
        </authorList>
    </citation>
    <scope>NUCLEOTIDE SEQUENCE [LARGE SCALE GENOMIC DNA]</scope>
    <source>
        <strain evidence="2 3">DSM 18108</strain>
    </source>
</reference>
<name>A0A1T5NJX2_9BACT</name>
<protein>
    <submittedName>
        <fullName evidence="2">Aspartyl protease</fullName>
    </submittedName>
</protein>
<dbReference type="STRING" id="393003.SAMN05660461_1950"/>
<dbReference type="EMBL" id="FUZZ01000001">
    <property type="protein sequence ID" value="SKD00774.1"/>
    <property type="molecule type" value="Genomic_DNA"/>
</dbReference>
<feature type="chain" id="PRO_5012346286" evidence="1">
    <location>
        <begin position="18"/>
        <end position="339"/>
    </location>
</feature>
<dbReference type="GO" id="GO:0006508">
    <property type="term" value="P:proteolysis"/>
    <property type="evidence" value="ECO:0007669"/>
    <property type="project" value="UniProtKB-KW"/>
</dbReference>
<keyword evidence="2" id="KW-0378">Hydrolase</keyword>
<sequence length="339" mass="38798">MRFLTLILLLFAGSVSAQFTNADQFVRSREGKNVWEKSTMFWRCMKAMKADPTNKEAVQICNCQVDQIDGYFPMKLIKEYEYLYPNLSLAKLIEADTVLQARIDQCYKDVSQTNLFFSPAQIMSYRDSMAAYIRRNKKEELDESRVNSYCDCAVSVMAKRKINAQTINDMNDPNSMLFNEIAYRCGGYPYKRVSTTTAWKATDSLDVTSNKRIDSIDVITVSAMTKLKVKIGPLVNVWMLDCGATDMLVSDTMINKLLQLKLVSGNDFLGRQTYTLANGKEILCDVYRINNVQVGKFTVNNLVIGASKETDTFLLGKTFLNKFRRWSIDNQRNQLILER</sequence>
<dbReference type="SUPFAM" id="SSF50630">
    <property type="entry name" value="Acid proteases"/>
    <property type="match status" value="1"/>
</dbReference>
<feature type="signal peptide" evidence="1">
    <location>
        <begin position="1"/>
        <end position="17"/>
    </location>
</feature>
<gene>
    <name evidence="2" type="ORF">SAMN05660461_1950</name>
</gene>
<dbReference type="GO" id="GO:0008233">
    <property type="term" value="F:peptidase activity"/>
    <property type="evidence" value="ECO:0007669"/>
    <property type="project" value="UniProtKB-KW"/>
</dbReference>
<dbReference type="Pfam" id="PF13975">
    <property type="entry name" value="gag-asp_proteas"/>
    <property type="match status" value="1"/>
</dbReference>
<dbReference type="Proteomes" id="UP000190166">
    <property type="component" value="Unassembled WGS sequence"/>
</dbReference>
<keyword evidence="1" id="KW-0732">Signal</keyword>
<dbReference type="Gene3D" id="2.40.70.10">
    <property type="entry name" value="Acid Proteases"/>
    <property type="match status" value="1"/>
</dbReference>
<evidence type="ECO:0000256" key="1">
    <source>
        <dbReference type="SAM" id="SignalP"/>
    </source>
</evidence>
<accession>A0A1T5NJX2</accession>
<dbReference type="InterPro" id="IPR021109">
    <property type="entry name" value="Peptidase_aspartic_dom_sf"/>
</dbReference>
<evidence type="ECO:0000313" key="3">
    <source>
        <dbReference type="Proteomes" id="UP000190166"/>
    </source>
</evidence>
<keyword evidence="3" id="KW-1185">Reference proteome</keyword>
<dbReference type="AlphaFoldDB" id="A0A1T5NJX2"/>
<evidence type="ECO:0000313" key="2">
    <source>
        <dbReference type="EMBL" id="SKD00774.1"/>
    </source>
</evidence>
<proteinExistence type="predicted"/>
<keyword evidence="2" id="KW-0645">Protease</keyword>